<reference evidence="1" key="1">
    <citation type="submission" date="2021-06" db="EMBL/GenBank/DDBJ databases">
        <authorList>
            <person name="Kallberg Y."/>
            <person name="Tangrot J."/>
            <person name="Rosling A."/>
        </authorList>
    </citation>
    <scope>NUCLEOTIDE SEQUENCE</scope>
    <source>
        <strain evidence="1">FL966</strain>
    </source>
</reference>
<evidence type="ECO:0000313" key="2">
    <source>
        <dbReference type="Proteomes" id="UP000789759"/>
    </source>
</evidence>
<keyword evidence="2" id="KW-1185">Reference proteome</keyword>
<accession>A0A9N9NAS6</accession>
<protein>
    <submittedName>
        <fullName evidence="1">22281_t:CDS:1</fullName>
    </submittedName>
</protein>
<organism evidence="1 2">
    <name type="scientific">Cetraspora pellucida</name>
    <dbReference type="NCBI Taxonomy" id="1433469"/>
    <lineage>
        <taxon>Eukaryota</taxon>
        <taxon>Fungi</taxon>
        <taxon>Fungi incertae sedis</taxon>
        <taxon>Mucoromycota</taxon>
        <taxon>Glomeromycotina</taxon>
        <taxon>Glomeromycetes</taxon>
        <taxon>Diversisporales</taxon>
        <taxon>Gigasporaceae</taxon>
        <taxon>Cetraspora</taxon>
    </lineage>
</organism>
<gene>
    <name evidence="1" type="ORF">CPELLU_LOCUS12616</name>
</gene>
<comment type="caution">
    <text evidence="1">The sequence shown here is derived from an EMBL/GenBank/DDBJ whole genome shotgun (WGS) entry which is preliminary data.</text>
</comment>
<name>A0A9N9NAS6_9GLOM</name>
<sequence length="66" mass="7490">SDPYNFTGSGFNPGRIETKVFKNGNQSMIQDLHRKINVKVAQTDSIYHHLTSEVTPLSNFLLKNIQ</sequence>
<feature type="non-terminal residue" evidence="1">
    <location>
        <position position="1"/>
    </location>
</feature>
<proteinExistence type="predicted"/>
<dbReference type="EMBL" id="CAJVQA010012390">
    <property type="protein sequence ID" value="CAG8716223.1"/>
    <property type="molecule type" value="Genomic_DNA"/>
</dbReference>
<evidence type="ECO:0000313" key="1">
    <source>
        <dbReference type="EMBL" id="CAG8716223.1"/>
    </source>
</evidence>
<dbReference type="AlphaFoldDB" id="A0A9N9NAS6"/>
<dbReference type="Proteomes" id="UP000789759">
    <property type="component" value="Unassembled WGS sequence"/>
</dbReference>